<name>A0A8R1ISF7_CAEJA</name>
<reference evidence="1" key="2">
    <citation type="submission" date="2022-06" db="UniProtKB">
        <authorList>
            <consortium name="EnsemblMetazoa"/>
        </authorList>
    </citation>
    <scope>IDENTIFICATION</scope>
    <source>
        <strain evidence="1">DF5081</strain>
    </source>
</reference>
<evidence type="ECO:0000313" key="1">
    <source>
        <dbReference type="EnsemblMetazoa" id="CJA41177.1"/>
    </source>
</evidence>
<evidence type="ECO:0000313" key="2">
    <source>
        <dbReference type="Proteomes" id="UP000005237"/>
    </source>
</evidence>
<dbReference type="AlphaFoldDB" id="A0A8R1ISF7"/>
<dbReference type="Proteomes" id="UP000005237">
    <property type="component" value="Unassembled WGS sequence"/>
</dbReference>
<proteinExistence type="predicted"/>
<accession>A0A8R1ISF7</accession>
<protein>
    <submittedName>
        <fullName evidence="1">Uncharacterized protein</fullName>
    </submittedName>
</protein>
<dbReference type="EnsemblMetazoa" id="CJA41177.1">
    <property type="protein sequence ID" value="CJA41177.1"/>
    <property type="gene ID" value="WBGene00217025"/>
</dbReference>
<keyword evidence="2" id="KW-1185">Reference proteome</keyword>
<reference evidence="2" key="1">
    <citation type="submission" date="2010-08" db="EMBL/GenBank/DDBJ databases">
        <authorList>
            <consortium name="Caenorhabditis japonica Sequencing Consortium"/>
            <person name="Wilson R.K."/>
        </authorList>
    </citation>
    <scope>NUCLEOTIDE SEQUENCE [LARGE SCALE GENOMIC DNA]</scope>
    <source>
        <strain evidence="2">DF5081</strain>
    </source>
</reference>
<organism evidence="1 2">
    <name type="scientific">Caenorhabditis japonica</name>
    <dbReference type="NCBI Taxonomy" id="281687"/>
    <lineage>
        <taxon>Eukaryota</taxon>
        <taxon>Metazoa</taxon>
        <taxon>Ecdysozoa</taxon>
        <taxon>Nematoda</taxon>
        <taxon>Chromadorea</taxon>
        <taxon>Rhabditida</taxon>
        <taxon>Rhabditina</taxon>
        <taxon>Rhabditomorpha</taxon>
        <taxon>Rhabditoidea</taxon>
        <taxon>Rhabditidae</taxon>
        <taxon>Peloderinae</taxon>
        <taxon>Caenorhabditis</taxon>
    </lineage>
</organism>
<sequence>MFAASVFCVFSEQDAHYTPKERPKFNQKLWDPTKEGLEGPRNANLRWVIVDKNSPKAEVVEPQKTGNDPIVMA</sequence>